<feature type="region of interest" description="Disordered" evidence="4">
    <location>
        <begin position="497"/>
        <end position="527"/>
    </location>
</feature>
<dbReference type="PANTHER" id="PTHR10654:SF18">
    <property type="entry name" value="IP17195P"/>
    <property type="match status" value="1"/>
</dbReference>
<feature type="region of interest" description="Disordered" evidence="4">
    <location>
        <begin position="270"/>
        <end position="306"/>
    </location>
</feature>
<feature type="region of interest" description="Disordered" evidence="4">
    <location>
        <begin position="9"/>
        <end position="59"/>
    </location>
</feature>
<reference evidence="9" key="1">
    <citation type="submission" date="2017-02" db="UniProtKB">
        <authorList>
            <consortium name="WormBaseParasite"/>
        </authorList>
    </citation>
    <scope>IDENTIFICATION</scope>
</reference>
<gene>
    <name evidence="7" type="ORF">EVEC_LOCUS1643</name>
</gene>
<feature type="region of interest" description="Disordered" evidence="4">
    <location>
        <begin position="152"/>
        <end position="194"/>
    </location>
</feature>
<dbReference type="OrthoDB" id="5983572at2759"/>
<evidence type="ECO:0000256" key="4">
    <source>
        <dbReference type="SAM" id="MobiDB-lite"/>
    </source>
</evidence>
<feature type="compositionally biased region" description="Low complexity" evidence="4">
    <location>
        <begin position="499"/>
        <end position="521"/>
    </location>
</feature>
<dbReference type="GO" id="GO:0005886">
    <property type="term" value="C:plasma membrane"/>
    <property type="evidence" value="ECO:0007669"/>
    <property type="project" value="TreeGrafter"/>
</dbReference>
<dbReference type="GO" id="GO:0005737">
    <property type="term" value="C:cytoplasm"/>
    <property type="evidence" value="ECO:0007669"/>
    <property type="project" value="UniProtKB-SubCell"/>
</dbReference>
<reference evidence="7 8" key="2">
    <citation type="submission" date="2018-10" db="EMBL/GenBank/DDBJ databases">
        <authorList>
            <consortium name="Pathogen Informatics"/>
        </authorList>
    </citation>
    <scope>NUCLEOTIDE SEQUENCE [LARGE SCALE GENOMIC DNA]</scope>
</reference>
<feature type="compositionally biased region" description="Polar residues" evidence="4">
    <location>
        <begin position="169"/>
        <end position="181"/>
    </location>
</feature>
<evidence type="ECO:0000256" key="3">
    <source>
        <dbReference type="ARBA" id="ARBA00022553"/>
    </source>
</evidence>
<protein>
    <submittedName>
        <fullName evidence="9">CAS_C domain-containing protein</fullName>
    </submittedName>
</protein>
<dbReference type="InterPro" id="IPR021901">
    <property type="entry name" value="CAS_C"/>
</dbReference>
<dbReference type="Pfam" id="PF12026">
    <property type="entry name" value="CAS_C"/>
    <property type="match status" value="1"/>
</dbReference>
<feature type="compositionally biased region" description="Basic and acidic residues" evidence="4">
    <location>
        <begin position="182"/>
        <end position="194"/>
    </location>
</feature>
<keyword evidence="2" id="KW-0963">Cytoplasm</keyword>
<evidence type="ECO:0000259" key="6">
    <source>
        <dbReference type="Pfam" id="PF12026"/>
    </source>
</evidence>
<keyword evidence="8" id="KW-1185">Reference proteome</keyword>
<dbReference type="InterPro" id="IPR037362">
    <property type="entry name" value="CAS_fam"/>
</dbReference>
<dbReference type="Proteomes" id="UP000274131">
    <property type="component" value="Unassembled WGS sequence"/>
</dbReference>
<feature type="domain" description="CAS family C-terminal" evidence="6">
    <location>
        <begin position="625"/>
        <end position="761"/>
    </location>
</feature>
<feature type="region of interest" description="Disordered" evidence="4">
    <location>
        <begin position="566"/>
        <end position="622"/>
    </location>
</feature>
<comment type="subcellular location">
    <subcellularLocation>
        <location evidence="1">Cytoplasm</location>
    </subcellularLocation>
</comment>
<dbReference type="STRING" id="51028.A0A0N4UWQ6"/>
<dbReference type="InterPro" id="IPR014928">
    <property type="entry name" value="Serine_rich_dom"/>
</dbReference>
<dbReference type="CDD" id="cd11564">
    <property type="entry name" value="FAT-like_CAS_C"/>
    <property type="match status" value="1"/>
</dbReference>
<evidence type="ECO:0000259" key="5">
    <source>
        <dbReference type="Pfam" id="PF08824"/>
    </source>
</evidence>
<dbReference type="EMBL" id="UXUI01007243">
    <property type="protein sequence ID" value="VDD86500.1"/>
    <property type="molecule type" value="Genomic_DNA"/>
</dbReference>
<dbReference type="WBParaSite" id="EVEC_0000193501-mRNA-1">
    <property type="protein sequence ID" value="EVEC_0000193501-mRNA-1"/>
    <property type="gene ID" value="EVEC_0000193501"/>
</dbReference>
<feature type="compositionally biased region" description="Polar residues" evidence="4">
    <location>
        <begin position="566"/>
        <end position="578"/>
    </location>
</feature>
<evidence type="ECO:0000313" key="7">
    <source>
        <dbReference type="EMBL" id="VDD86500.1"/>
    </source>
</evidence>
<dbReference type="Pfam" id="PF08824">
    <property type="entry name" value="Serine_rich"/>
    <property type="match status" value="1"/>
</dbReference>
<accession>A0A0N4UWQ6</accession>
<evidence type="ECO:0000256" key="1">
    <source>
        <dbReference type="ARBA" id="ARBA00004496"/>
    </source>
</evidence>
<dbReference type="AlphaFoldDB" id="A0A0N4UWQ6"/>
<organism evidence="9">
    <name type="scientific">Enterobius vermicularis</name>
    <name type="common">Human pinworm</name>
    <dbReference type="NCBI Taxonomy" id="51028"/>
    <lineage>
        <taxon>Eukaryota</taxon>
        <taxon>Metazoa</taxon>
        <taxon>Ecdysozoa</taxon>
        <taxon>Nematoda</taxon>
        <taxon>Chromadorea</taxon>
        <taxon>Rhabditida</taxon>
        <taxon>Spirurina</taxon>
        <taxon>Oxyuridomorpha</taxon>
        <taxon>Oxyuroidea</taxon>
        <taxon>Oxyuridae</taxon>
        <taxon>Enterobius</taxon>
    </lineage>
</organism>
<sequence>MFFKCFKECDSSTPTSSADPYSLPEEYQNSNSGQKTVLNRPKASSVTPVPKATSGPLNRPIIAAKPKTSAITNRTQLKGQHEPDYDKPSAGDENVVKVAWRLAKLAAPLGTGNQTDAPLWSRRNAKNLELKNKETETVGNLTKVIDAMYTNDIGSSSPSSSGIVADASDSATEYPQTSSNLSEHDSPYDYPRPRTEAATKFGQMIPKRLYQQQSDKASPNTVSQPPSLIANHYENANSIQRPYPAGSVQSHPVQQGSTSVLQNVFDGLDSSRDTSVDTDVSSYNTGTLTQPKSERNAAVDDGGNSRKRAVCGKLSDNFRLLEKNIKNIENCTAPQAWRQPHILKKNLSTIKDSTETVVTALGDFLDAVSRIAIDPSNSKIEVVFTELKQLLNPLGNSYWLLSQIKQNIDHTGWTLGSLARPKNKTGTTIGNDALDQFVAVVKQVPADCNKMLQWATALVPSPSIRFLMSSSNDQTTPNPDSAGLYSMHNSDFFKRSSDFDNSSNDSKRCSVTSTLTASSSSDLQTPSATRLRSNFGVLSNNQNGYPVPEVNNSYNYGQRLATPATPQCTISQSNSNGESRVFEEDDLESVLSDRESLSQDYGLTGEDTHGSLRKRPITNGPPSIQLSSELTSKLSDDDRQLLRFYAPQLESHIVFLSGAIEEFLSIVEEQLPPREFVQKGKLIILTAHKLIYIGDNIAQCVSAPFLTAEAQKAADRLCCVLKNCVQATKNAADKYPDVSAVQTMVDSVVTVSHAAYDLKLLVKQCC</sequence>
<dbReference type="GO" id="GO:0016477">
    <property type="term" value="P:cell migration"/>
    <property type="evidence" value="ECO:0007669"/>
    <property type="project" value="TreeGrafter"/>
</dbReference>
<dbReference type="InterPro" id="IPR038319">
    <property type="entry name" value="Serine_rich_sf"/>
</dbReference>
<name>A0A0N4UWQ6_ENTVE</name>
<evidence type="ECO:0000313" key="9">
    <source>
        <dbReference type="WBParaSite" id="EVEC_0000193501-mRNA-1"/>
    </source>
</evidence>
<dbReference type="Gene3D" id="1.20.120.830">
    <property type="entry name" value="Serine-rich domain"/>
    <property type="match status" value="1"/>
</dbReference>
<proteinExistence type="predicted"/>
<evidence type="ECO:0000256" key="2">
    <source>
        <dbReference type="ARBA" id="ARBA00022490"/>
    </source>
</evidence>
<feature type="compositionally biased region" description="Polar residues" evidence="4">
    <location>
        <begin position="27"/>
        <end position="47"/>
    </location>
</feature>
<feature type="domain" description="Serine rich protein interaction" evidence="5">
    <location>
        <begin position="322"/>
        <end position="451"/>
    </location>
</feature>
<dbReference type="GO" id="GO:0007169">
    <property type="term" value="P:cell surface receptor protein tyrosine kinase signaling pathway"/>
    <property type="evidence" value="ECO:0007669"/>
    <property type="project" value="TreeGrafter"/>
</dbReference>
<dbReference type="Gene3D" id="1.20.120.230">
    <property type="entry name" value="Alpha-catenin/vinculin-like"/>
    <property type="match status" value="1"/>
</dbReference>
<dbReference type="PANTHER" id="PTHR10654">
    <property type="entry name" value="CAS SCAFFOLDING PROTEIN"/>
    <property type="match status" value="1"/>
</dbReference>
<keyword evidence="3" id="KW-0597">Phosphoprotein</keyword>
<evidence type="ECO:0000313" key="8">
    <source>
        <dbReference type="Proteomes" id="UP000274131"/>
    </source>
</evidence>